<sequence length="175" mass="18343">MRRTTLATAALLLSGCTAATGGTLPTTPAPSAAVREPPGQRICAGANQEDFDPGLGSRIVTSGPAALLAFGLAERPTPTATVRSFKLAVRAEPGADFTVTTGTPGTALLFDRAKYRRDNTYTLADGAPDYRFTGCPDRRALWVGSLLTTGPATVSLTIRYGGADHDITVTAYRRR</sequence>
<proteinExistence type="predicted"/>
<dbReference type="RefSeq" id="WP_397088169.1">
    <property type="nucleotide sequence ID" value="NZ_JBITGY010000010.1"/>
</dbReference>
<keyword evidence="3" id="KW-1185">Reference proteome</keyword>
<dbReference type="PROSITE" id="PS51257">
    <property type="entry name" value="PROKAR_LIPOPROTEIN"/>
    <property type="match status" value="1"/>
</dbReference>
<evidence type="ECO:0008006" key="4">
    <source>
        <dbReference type="Google" id="ProtNLM"/>
    </source>
</evidence>
<feature type="chain" id="PRO_5045144960" description="Lipoprotein" evidence="1">
    <location>
        <begin position="20"/>
        <end position="175"/>
    </location>
</feature>
<evidence type="ECO:0000256" key="1">
    <source>
        <dbReference type="SAM" id="SignalP"/>
    </source>
</evidence>
<protein>
    <recommendedName>
        <fullName evidence="4">Lipoprotein</fullName>
    </recommendedName>
</protein>
<comment type="caution">
    <text evidence="2">The sequence shown here is derived from an EMBL/GenBank/DDBJ whole genome shotgun (WGS) entry which is preliminary data.</text>
</comment>
<feature type="signal peptide" evidence="1">
    <location>
        <begin position="1"/>
        <end position="19"/>
    </location>
</feature>
<organism evidence="2 3">
    <name type="scientific">Nonomuraea typhae</name>
    <dbReference type="NCBI Taxonomy" id="2603600"/>
    <lineage>
        <taxon>Bacteria</taxon>
        <taxon>Bacillati</taxon>
        <taxon>Actinomycetota</taxon>
        <taxon>Actinomycetes</taxon>
        <taxon>Streptosporangiales</taxon>
        <taxon>Streptosporangiaceae</taxon>
        <taxon>Nonomuraea</taxon>
    </lineage>
</organism>
<accession>A0ABW7Z3E8</accession>
<evidence type="ECO:0000313" key="2">
    <source>
        <dbReference type="EMBL" id="MFI6502705.1"/>
    </source>
</evidence>
<evidence type="ECO:0000313" key="3">
    <source>
        <dbReference type="Proteomes" id="UP001612741"/>
    </source>
</evidence>
<keyword evidence="1" id="KW-0732">Signal</keyword>
<gene>
    <name evidence="2" type="ORF">ACIBG2_35375</name>
</gene>
<dbReference type="EMBL" id="JBITGY010000010">
    <property type="protein sequence ID" value="MFI6502705.1"/>
    <property type="molecule type" value="Genomic_DNA"/>
</dbReference>
<name>A0ABW7Z3E8_9ACTN</name>
<reference evidence="2 3" key="1">
    <citation type="submission" date="2024-10" db="EMBL/GenBank/DDBJ databases">
        <title>The Natural Products Discovery Center: Release of the First 8490 Sequenced Strains for Exploring Actinobacteria Biosynthetic Diversity.</title>
        <authorList>
            <person name="Kalkreuter E."/>
            <person name="Kautsar S.A."/>
            <person name="Yang D."/>
            <person name="Bader C.D."/>
            <person name="Teijaro C.N."/>
            <person name="Fluegel L."/>
            <person name="Davis C.M."/>
            <person name="Simpson J.R."/>
            <person name="Lauterbach L."/>
            <person name="Steele A.D."/>
            <person name="Gui C."/>
            <person name="Meng S."/>
            <person name="Li G."/>
            <person name="Viehrig K."/>
            <person name="Ye F."/>
            <person name="Su P."/>
            <person name="Kiefer A.F."/>
            <person name="Nichols A."/>
            <person name="Cepeda A.J."/>
            <person name="Yan W."/>
            <person name="Fan B."/>
            <person name="Jiang Y."/>
            <person name="Adhikari A."/>
            <person name="Zheng C.-J."/>
            <person name="Schuster L."/>
            <person name="Cowan T.M."/>
            <person name="Smanski M.J."/>
            <person name="Chevrette M.G."/>
            <person name="De Carvalho L.P.S."/>
            <person name="Shen B."/>
        </authorList>
    </citation>
    <scope>NUCLEOTIDE SEQUENCE [LARGE SCALE GENOMIC DNA]</scope>
    <source>
        <strain evidence="2 3">NPDC050545</strain>
    </source>
</reference>
<dbReference type="Proteomes" id="UP001612741">
    <property type="component" value="Unassembled WGS sequence"/>
</dbReference>